<dbReference type="PROSITE" id="PS51318">
    <property type="entry name" value="TAT"/>
    <property type="match status" value="1"/>
</dbReference>
<dbReference type="Proteomes" id="UP000540506">
    <property type="component" value="Unassembled WGS sequence"/>
</dbReference>
<accession>A0A7W7VZP2</accession>
<feature type="chain" id="PRO_5038600087" evidence="1">
    <location>
        <begin position="23"/>
        <end position="165"/>
    </location>
</feature>
<name>A0A7W7VZP2_KITKI</name>
<protein>
    <submittedName>
        <fullName evidence="2">Uncharacterized protein</fullName>
    </submittedName>
</protein>
<evidence type="ECO:0000313" key="3">
    <source>
        <dbReference type="Proteomes" id="UP000540506"/>
    </source>
</evidence>
<proteinExistence type="predicted"/>
<feature type="signal peptide" evidence="1">
    <location>
        <begin position="1"/>
        <end position="22"/>
    </location>
</feature>
<organism evidence="2 3">
    <name type="scientific">Kitasatospora kifunensis</name>
    <name type="common">Streptomyces kifunensis</name>
    <dbReference type="NCBI Taxonomy" id="58351"/>
    <lineage>
        <taxon>Bacteria</taxon>
        <taxon>Bacillati</taxon>
        <taxon>Actinomycetota</taxon>
        <taxon>Actinomycetes</taxon>
        <taxon>Kitasatosporales</taxon>
        <taxon>Streptomycetaceae</taxon>
        <taxon>Kitasatospora</taxon>
    </lineage>
</organism>
<reference evidence="2 3" key="1">
    <citation type="submission" date="2020-08" db="EMBL/GenBank/DDBJ databases">
        <title>Sequencing the genomes of 1000 actinobacteria strains.</title>
        <authorList>
            <person name="Klenk H.-P."/>
        </authorList>
    </citation>
    <scope>NUCLEOTIDE SEQUENCE [LARGE SCALE GENOMIC DNA]</scope>
    <source>
        <strain evidence="2 3">DSM 41654</strain>
    </source>
</reference>
<keyword evidence="3" id="KW-1185">Reference proteome</keyword>
<dbReference type="InterPro" id="IPR006311">
    <property type="entry name" value="TAT_signal"/>
</dbReference>
<gene>
    <name evidence="2" type="ORF">FHR34_006995</name>
</gene>
<dbReference type="EMBL" id="JACHJV010000002">
    <property type="protein sequence ID" value="MBB4927900.1"/>
    <property type="molecule type" value="Genomic_DNA"/>
</dbReference>
<dbReference type="RefSeq" id="WP_246561645.1">
    <property type="nucleotide sequence ID" value="NZ_JACHJV010000002.1"/>
</dbReference>
<keyword evidence="1" id="KW-0732">Signal</keyword>
<evidence type="ECO:0000313" key="2">
    <source>
        <dbReference type="EMBL" id="MBB4927900.1"/>
    </source>
</evidence>
<comment type="caution">
    <text evidence="2">The sequence shown here is derived from an EMBL/GenBank/DDBJ whole genome shotgun (WGS) entry which is preliminary data.</text>
</comment>
<sequence>MSTIRRHLLALAVVAVTIPATSALTEPVQAAAPAASVTAPSPVGSTPTSFFQLPTTQLPADHATHDISFSYRNPSAVDRTVAPQILIESPAWGPYLSPTDVSVAVQAADGHWQPLKLGTQTGTLYTNLIPAKLVLHGNHTLTEHYRITVTSITPGTVAPRMALYG</sequence>
<evidence type="ECO:0000256" key="1">
    <source>
        <dbReference type="SAM" id="SignalP"/>
    </source>
</evidence>
<dbReference type="AlphaFoldDB" id="A0A7W7VZP2"/>